<dbReference type="AlphaFoldDB" id="A0A7Y0EVW1"/>
<gene>
    <name evidence="2" type="ORF">G1C97_0320</name>
</gene>
<evidence type="ECO:0000313" key="2">
    <source>
        <dbReference type="EMBL" id="NMM97371.1"/>
    </source>
</evidence>
<organism evidence="2 3">
    <name type="scientific">Bifidobacterium olomucense</name>
    <dbReference type="NCBI Taxonomy" id="2675324"/>
    <lineage>
        <taxon>Bacteria</taxon>
        <taxon>Bacillati</taxon>
        <taxon>Actinomycetota</taxon>
        <taxon>Actinomycetes</taxon>
        <taxon>Bifidobacteriales</taxon>
        <taxon>Bifidobacteriaceae</taxon>
        <taxon>Bifidobacterium</taxon>
    </lineage>
</organism>
<evidence type="ECO:0000256" key="1">
    <source>
        <dbReference type="SAM" id="MobiDB-lite"/>
    </source>
</evidence>
<name>A0A7Y0EVW1_9BIFI</name>
<proteinExistence type="predicted"/>
<sequence length="30" mass="2947">MSGYDRSPSLPIGCNAGGPVGGPKLTRCGV</sequence>
<dbReference type="Proteomes" id="UP000543419">
    <property type="component" value="Unassembled WGS sequence"/>
</dbReference>
<reference evidence="2 3" key="1">
    <citation type="submission" date="2020-02" db="EMBL/GenBank/DDBJ databases">
        <title>Characterization of phylogenetic diversity of novel bifidobacterial species isolated in Czech ZOOs.</title>
        <authorList>
            <person name="Lugli G.A."/>
            <person name="Vera N.B."/>
            <person name="Ventura M."/>
        </authorList>
    </citation>
    <scope>NUCLEOTIDE SEQUENCE [LARGE SCALE GENOMIC DNA]</scope>
    <source>
        <strain evidence="2 3">DSM 109959</strain>
    </source>
</reference>
<dbReference type="EMBL" id="JAAIIG010000001">
    <property type="protein sequence ID" value="NMM97371.1"/>
    <property type="molecule type" value="Genomic_DNA"/>
</dbReference>
<accession>A0A7Y0EVW1</accession>
<feature type="region of interest" description="Disordered" evidence="1">
    <location>
        <begin position="1"/>
        <end position="30"/>
    </location>
</feature>
<evidence type="ECO:0000313" key="3">
    <source>
        <dbReference type="Proteomes" id="UP000543419"/>
    </source>
</evidence>
<keyword evidence="3" id="KW-1185">Reference proteome</keyword>
<comment type="caution">
    <text evidence="2">The sequence shown here is derived from an EMBL/GenBank/DDBJ whole genome shotgun (WGS) entry which is preliminary data.</text>
</comment>
<protein>
    <submittedName>
        <fullName evidence="2">Uncharacterized protein</fullName>
    </submittedName>
</protein>